<keyword evidence="3" id="KW-1185">Reference proteome</keyword>
<feature type="compositionally biased region" description="Low complexity" evidence="1">
    <location>
        <begin position="522"/>
        <end position="535"/>
    </location>
</feature>
<feature type="region of interest" description="Disordered" evidence="1">
    <location>
        <begin position="360"/>
        <end position="458"/>
    </location>
</feature>
<dbReference type="GeneID" id="90037535"/>
<reference evidence="2 3" key="1">
    <citation type="submission" date="2024-03" db="EMBL/GenBank/DDBJ databases">
        <title>Genome-scale model development and genomic sequencing of the oleaginous clade Lipomyces.</title>
        <authorList>
            <consortium name="Lawrence Berkeley National Laboratory"/>
            <person name="Czajka J.J."/>
            <person name="Han Y."/>
            <person name="Kim J."/>
            <person name="Mondo S.J."/>
            <person name="Hofstad B.A."/>
            <person name="Robles A."/>
            <person name="Haridas S."/>
            <person name="Riley R."/>
            <person name="LaButti K."/>
            <person name="Pangilinan J."/>
            <person name="Andreopoulos W."/>
            <person name="Lipzen A."/>
            <person name="Yan J."/>
            <person name="Wang M."/>
            <person name="Ng V."/>
            <person name="Grigoriev I.V."/>
            <person name="Spatafora J.W."/>
            <person name="Magnuson J.K."/>
            <person name="Baker S.E."/>
            <person name="Pomraning K.R."/>
        </authorList>
    </citation>
    <scope>NUCLEOTIDE SEQUENCE [LARGE SCALE GENOMIC DNA]</scope>
    <source>
        <strain evidence="2 3">Phaff 52-87</strain>
    </source>
</reference>
<organism evidence="2 3">
    <name type="scientific">Myxozyma melibiosi</name>
    <dbReference type="NCBI Taxonomy" id="54550"/>
    <lineage>
        <taxon>Eukaryota</taxon>
        <taxon>Fungi</taxon>
        <taxon>Dikarya</taxon>
        <taxon>Ascomycota</taxon>
        <taxon>Saccharomycotina</taxon>
        <taxon>Lipomycetes</taxon>
        <taxon>Lipomycetales</taxon>
        <taxon>Lipomycetaceae</taxon>
        <taxon>Myxozyma</taxon>
    </lineage>
</organism>
<feature type="compositionally biased region" description="Polar residues" evidence="1">
    <location>
        <begin position="433"/>
        <end position="451"/>
    </location>
</feature>
<evidence type="ECO:0000313" key="3">
    <source>
        <dbReference type="Proteomes" id="UP001498771"/>
    </source>
</evidence>
<dbReference type="Proteomes" id="UP001498771">
    <property type="component" value="Unassembled WGS sequence"/>
</dbReference>
<protein>
    <submittedName>
        <fullName evidence="2">Uncharacterized protein</fullName>
    </submittedName>
</protein>
<feature type="compositionally biased region" description="Low complexity" evidence="1">
    <location>
        <begin position="115"/>
        <end position="142"/>
    </location>
</feature>
<dbReference type="RefSeq" id="XP_064769662.1">
    <property type="nucleotide sequence ID" value="XM_064912023.1"/>
</dbReference>
<evidence type="ECO:0000256" key="1">
    <source>
        <dbReference type="SAM" id="MobiDB-lite"/>
    </source>
</evidence>
<feature type="compositionally biased region" description="Low complexity" evidence="1">
    <location>
        <begin position="232"/>
        <end position="241"/>
    </location>
</feature>
<dbReference type="EMBL" id="JBBJBU010000002">
    <property type="protein sequence ID" value="KAK7206629.1"/>
    <property type="molecule type" value="Genomic_DNA"/>
</dbReference>
<feature type="compositionally biased region" description="Low complexity" evidence="1">
    <location>
        <begin position="390"/>
        <end position="423"/>
    </location>
</feature>
<evidence type="ECO:0000313" key="2">
    <source>
        <dbReference type="EMBL" id="KAK7206629.1"/>
    </source>
</evidence>
<feature type="compositionally biased region" description="Low complexity" evidence="1">
    <location>
        <begin position="262"/>
        <end position="276"/>
    </location>
</feature>
<name>A0ABR1F9V9_9ASCO</name>
<accession>A0ABR1F9V9</accession>
<sequence length="555" mass="60402">MSGFSSPRTAPHMASSSRANIENHAPTRPTAPTRHAHSNSRGKSESQHSSSRATSDRALRPLQEQPNRDRTADYDEQQENVVRRSDSLSSLFSVFKSVSLSSSSSRRPNRESGLSVRSTSSNSSATVATVLGSSGSSRSNSGAFYQHSDKSTSSIAQLAVKTRSSKMESPSQQKLTSDRSKKQTGSPSDMLQRRLNMASEVMKRASNDQQQSQQQPYEPHVSQRSKPRDSDTASIASTASSRLRKFSQKFRRGSGFSSMSMEPVADSPSEEASSSSHKSHSKTHAKKSVKVKPTSALRHIGSSSQLSTKSKSHDEEHSWNDDLLRALYSVEDLTMMDKQPNQLHTSASSYNFRSATYQSQTLPQRRYPVQRPNHTVSPAATPAQAHTVRSVSDSSTASSYSAGTYDDSGSVSSSHTSPLSTGSYGARTRHSRSASLYSEKVTTASPIQSTPAVAPPTGGVCWIGENGQLSRAGYDLDDDSDDEYLDYRIHSRRLFKPSMSALPQARPPSGSIRSRASFDGNRYSGGSYGSSSMRSSGHDWRTDIEEEDTLRALAV</sequence>
<feature type="region of interest" description="Disordered" evidence="1">
    <location>
        <begin position="498"/>
        <end position="545"/>
    </location>
</feature>
<gene>
    <name evidence="2" type="ORF">BZA70DRAFT_274738</name>
</gene>
<proteinExistence type="predicted"/>
<feature type="compositionally biased region" description="Basic residues" evidence="1">
    <location>
        <begin position="277"/>
        <end position="290"/>
    </location>
</feature>
<feature type="compositionally biased region" description="Basic residues" evidence="1">
    <location>
        <begin position="242"/>
        <end position="252"/>
    </location>
</feature>
<feature type="region of interest" description="Disordered" evidence="1">
    <location>
        <begin position="1"/>
        <end position="318"/>
    </location>
</feature>
<feature type="compositionally biased region" description="Polar residues" evidence="1">
    <location>
        <begin position="1"/>
        <end position="20"/>
    </location>
</feature>
<feature type="compositionally biased region" description="Low complexity" evidence="1">
    <location>
        <begin position="87"/>
        <end position="106"/>
    </location>
</feature>
<comment type="caution">
    <text evidence="2">The sequence shown here is derived from an EMBL/GenBank/DDBJ whole genome shotgun (WGS) entry which is preliminary data.</text>
</comment>